<accession>A0A7X5J9F6</accession>
<dbReference type="Proteomes" id="UP000586722">
    <property type="component" value="Unassembled WGS sequence"/>
</dbReference>
<proteinExistence type="predicted"/>
<dbReference type="EMBL" id="JAABLQ010000001">
    <property type="protein sequence ID" value="NBN78867.1"/>
    <property type="molecule type" value="Genomic_DNA"/>
</dbReference>
<keyword evidence="2" id="KW-1185">Reference proteome</keyword>
<sequence length="148" mass="16374">MRQDLLDEIKSQIENCATNYTVFLRLYELPITQNLSAEGIFSNLLGSEAVLGTVEEITEDALCDEVAGSLLYSGFRGAGPSAEVIQSAAFIELIDELKRQLYSLAKSSLKVERIFLVRGHPAYPVFWDFAFLFFGHDKATVLIGSSSD</sequence>
<protein>
    <submittedName>
        <fullName evidence="1">Uncharacterized protein</fullName>
    </submittedName>
</protein>
<dbReference type="RefSeq" id="WP_161708705.1">
    <property type="nucleotide sequence ID" value="NZ_JAABLQ010000001.1"/>
</dbReference>
<name>A0A7X5J9F6_9HYPH</name>
<gene>
    <name evidence="1" type="ORF">GWI72_11370</name>
</gene>
<dbReference type="AlphaFoldDB" id="A0A7X5J9F6"/>
<evidence type="ECO:0000313" key="2">
    <source>
        <dbReference type="Proteomes" id="UP000586722"/>
    </source>
</evidence>
<reference evidence="1 2" key="1">
    <citation type="submission" date="2020-01" db="EMBL/GenBank/DDBJ databases">
        <authorList>
            <person name="Peng S.Y."/>
            <person name="Li J."/>
            <person name="Wang M."/>
            <person name="Wang L."/>
            <person name="Wang C.Q."/>
            <person name="Wang J.R."/>
        </authorList>
    </citation>
    <scope>NUCLEOTIDE SEQUENCE [LARGE SCALE GENOMIC DNA]</scope>
    <source>
        <strain evidence="1 2">XCT-53</strain>
    </source>
</reference>
<evidence type="ECO:0000313" key="1">
    <source>
        <dbReference type="EMBL" id="NBN78867.1"/>
    </source>
</evidence>
<comment type="caution">
    <text evidence="1">The sequence shown here is derived from an EMBL/GenBank/DDBJ whole genome shotgun (WGS) entry which is preliminary data.</text>
</comment>
<organism evidence="1 2">
    <name type="scientific">Pannonibacter tanglangensis</name>
    <dbReference type="NCBI Taxonomy" id="2750084"/>
    <lineage>
        <taxon>Bacteria</taxon>
        <taxon>Pseudomonadati</taxon>
        <taxon>Pseudomonadota</taxon>
        <taxon>Alphaproteobacteria</taxon>
        <taxon>Hyphomicrobiales</taxon>
        <taxon>Stappiaceae</taxon>
        <taxon>Pannonibacter</taxon>
    </lineage>
</organism>